<dbReference type="OrthoDB" id="6780543at2759"/>
<sequence>MELMRCIRSQIDGLVGELPQREMAAMALGLAHSLGRYKLKFSPDKVDTMIVQAVSLL</sequence>
<dbReference type="GO" id="GO:0032040">
    <property type="term" value="C:small-subunit processome"/>
    <property type="evidence" value="ECO:0007669"/>
    <property type="project" value="InterPro"/>
</dbReference>
<feature type="non-terminal residue" evidence="1">
    <location>
        <position position="57"/>
    </location>
</feature>
<organism evidence="1 2">
    <name type="scientific">Allacma fusca</name>
    <dbReference type="NCBI Taxonomy" id="39272"/>
    <lineage>
        <taxon>Eukaryota</taxon>
        <taxon>Metazoa</taxon>
        <taxon>Ecdysozoa</taxon>
        <taxon>Arthropoda</taxon>
        <taxon>Hexapoda</taxon>
        <taxon>Collembola</taxon>
        <taxon>Symphypleona</taxon>
        <taxon>Sminthuridae</taxon>
        <taxon>Allacma</taxon>
    </lineage>
</organism>
<evidence type="ECO:0000313" key="2">
    <source>
        <dbReference type="Proteomes" id="UP000708208"/>
    </source>
</evidence>
<dbReference type="EMBL" id="CAJVCH010055688">
    <property type="protein sequence ID" value="CAG7718743.1"/>
    <property type="molecule type" value="Genomic_DNA"/>
</dbReference>
<evidence type="ECO:0000313" key="1">
    <source>
        <dbReference type="EMBL" id="CAG7718743.1"/>
    </source>
</evidence>
<accession>A0A8J2NRE7</accession>
<comment type="caution">
    <text evidence="1">The sequence shown here is derived from an EMBL/GenBank/DDBJ whole genome shotgun (WGS) entry which is preliminary data.</text>
</comment>
<keyword evidence="2" id="KW-1185">Reference proteome</keyword>
<gene>
    <name evidence="1" type="ORF">AFUS01_LOCUS8114</name>
</gene>
<dbReference type="InterPro" id="IPR045056">
    <property type="entry name" value="Nop56/Nop58"/>
</dbReference>
<dbReference type="GO" id="GO:0031428">
    <property type="term" value="C:box C/D methylation guide snoRNP complex"/>
    <property type="evidence" value="ECO:0007669"/>
    <property type="project" value="InterPro"/>
</dbReference>
<proteinExistence type="predicted"/>
<name>A0A8J2NRE7_9HEXA</name>
<dbReference type="GO" id="GO:0030515">
    <property type="term" value="F:snoRNA binding"/>
    <property type="evidence" value="ECO:0007669"/>
    <property type="project" value="InterPro"/>
</dbReference>
<dbReference type="PANTHER" id="PTHR10894">
    <property type="entry name" value="NUCLEOLAR PROTEIN 5 NUCLEOLAR PROTEIN NOP5 NOP58"/>
    <property type="match status" value="1"/>
</dbReference>
<dbReference type="Proteomes" id="UP000708208">
    <property type="component" value="Unassembled WGS sequence"/>
</dbReference>
<reference evidence="1" key="1">
    <citation type="submission" date="2021-06" db="EMBL/GenBank/DDBJ databases">
        <authorList>
            <person name="Hodson N. C."/>
            <person name="Mongue J. A."/>
            <person name="Jaron S. K."/>
        </authorList>
    </citation>
    <scope>NUCLEOTIDE SEQUENCE</scope>
</reference>
<dbReference type="AlphaFoldDB" id="A0A8J2NRE7"/>
<protein>
    <submittedName>
        <fullName evidence="1">Uncharacterized protein</fullName>
    </submittedName>
</protein>
<dbReference type="PANTHER" id="PTHR10894:SF1">
    <property type="entry name" value="NUCLEOLAR PROTEIN 58"/>
    <property type="match status" value="1"/>
</dbReference>